<dbReference type="Gene3D" id="3.40.50.10140">
    <property type="entry name" value="Toll/interleukin-1 receptor homology (TIR) domain"/>
    <property type="match status" value="1"/>
</dbReference>
<keyword evidence="4" id="KW-1185">Reference proteome</keyword>
<dbReference type="GO" id="GO:0007165">
    <property type="term" value="P:signal transduction"/>
    <property type="evidence" value="ECO:0007669"/>
    <property type="project" value="InterPro"/>
</dbReference>
<reference evidence="3 4" key="1">
    <citation type="submission" date="2020-06" db="EMBL/GenBank/DDBJ databases">
        <authorList>
            <person name="Li R."/>
            <person name="Bekaert M."/>
        </authorList>
    </citation>
    <scope>NUCLEOTIDE SEQUENCE [LARGE SCALE GENOMIC DNA]</scope>
    <source>
        <strain evidence="4">wild</strain>
    </source>
</reference>
<sequence length="633" mass="73962">MFTLFSYYILAFTNITFVFLLPRYINENNVTFPRSNSDVDLDNAKDGDLMHTIQSGISDNQSVYEHDRIFPFCQQSFHRYIGEDVRMQCKWPKKHVPVIDYEIKWTLNGNVILNSDKRKITSTRGNYNVETLSIFLIDEKDYGKYESWVSSNPTEKNIGRYSKSCMIAAMVMTQMHDIESYIYVPVGNVLTLEYEIEFSFQTKVLSWDYQIESILIGATTLENHSKILFHGCSLFSRIALMGRYYDIDKPTIAWMSNKRIHLHATICTFAPMFGTHSIYITREFSNETTYKTQHVTTPLRLHYIVLPDESYNVYKKKYVKYRSDRLTGIEKSDLVDEVLIWLIRQIIEVFLLVLTLFAFWKLCKYSFYVLDKLILTPICKYIMKLADFGVESSNIACLSSISTAYAFDYEYDVLILSTENDKDFITENSIITCFEDKEYTVCYPERDFDAGIPVFDLFTKALQSSHTIIVVCSRDFFEDNIMNAVVFEILNMSSEDGKLKNKNILLIKTDACEISKVKKRYEVLDTSQLFSMKSCKKQLCAWLQARIPRIDWTTIFVNLVVFMFLNFLSVIGCITVLILKHVERFSESILQPYCPYIFLCSICCTIYIGIWTFQNVILLKHERKRVEKILLSL</sequence>
<dbReference type="SUPFAM" id="SSF48726">
    <property type="entry name" value="Immunoglobulin"/>
    <property type="match status" value="1"/>
</dbReference>
<evidence type="ECO:0000313" key="4">
    <source>
        <dbReference type="Proteomes" id="UP000507470"/>
    </source>
</evidence>
<dbReference type="InterPro" id="IPR036179">
    <property type="entry name" value="Ig-like_dom_sf"/>
</dbReference>
<dbReference type="OrthoDB" id="10381702at2759"/>
<keyword evidence="1" id="KW-1133">Transmembrane helix</keyword>
<protein>
    <recommendedName>
        <fullName evidence="2">TIR domain-containing protein</fullName>
    </recommendedName>
</protein>
<evidence type="ECO:0000313" key="3">
    <source>
        <dbReference type="EMBL" id="CAC5387556.1"/>
    </source>
</evidence>
<feature type="transmembrane region" description="Helical" evidence="1">
    <location>
        <begin position="555"/>
        <end position="579"/>
    </location>
</feature>
<dbReference type="Proteomes" id="UP000507470">
    <property type="component" value="Unassembled WGS sequence"/>
</dbReference>
<gene>
    <name evidence="3" type="ORF">MCOR_22867</name>
</gene>
<evidence type="ECO:0000256" key="1">
    <source>
        <dbReference type="SAM" id="Phobius"/>
    </source>
</evidence>
<dbReference type="SUPFAM" id="SSF52200">
    <property type="entry name" value="Toll/Interleukin receptor TIR domain"/>
    <property type="match status" value="1"/>
</dbReference>
<keyword evidence="1" id="KW-0472">Membrane</keyword>
<feature type="transmembrane region" description="Helical" evidence="1">
    <location>
        <begin position="338"/>
        <end position="360"/>
    </location>
</feature>
<evidence type="ECO:0000259" key="2">
    <source>
        <dbReference type="PROSITE" id="PS50104"/>
    </source>
</evidence>
<feature type="domain" description="TIR" evidence="2">
    <location>
        <begin position="409"/>
        <end position="547"/>
    </location>
</feature>
<dbReference type="Gene3D" id="2.60.40.10">
    <property type="entry name" value="Immunoglobulins"/>
    <property type="match status" value="1"/>
</dbReference>
<dbReference type="InterPro" id="IPR035897">
    <property type="entry name" value="Toll_tir_struct_dom_sf"/>
</dbReference>
<dbReference type="InterPro" id="IPR000157">
    <property type="entry name" value="TIR_dom"/>
</dbReference>
<accession>A0A6J8BVS6</accession>
<name>A0A6J8BVS6_MYTCO</name>
<dbReference type="InterPro" id="IPR013783">
    <property type="entry name" value="Ig-like_fold"/>
</dbReference>
<organism evidence="3 4">
    <name type="scientific">Mytilus coruscus</name>
    <name type="common">Sea mussel</name>
    <dbReference type="NCBI Taxonomy" id="42192"/>
    <lineage>
        <taxon>Eukaryota</taxon>
        <taxon>Metazoa</taxon>
        <taxon>Spiralia</taxon>
        <taxon>Lophotrochozoa</taxon>
        <taxon>Mollusca</taxon>
        <taxon>Bivalvia</taxon>
        <taxon>Autobranchia</taxon>
        <taxon>Pteriomorphia</taxon>
        <taxon>Mytilida</taxon>
        <taxon>Mytiloidea</taxon>
        <taxon>Mytilidae</taxon>
        <taxon>Mytilinae</taxon>
        <taxon>Mytilus</taxon>
    </lineage>
</organism>
<feature type="transmembrane region" description="Helical" evidence="1">
    <location>
        <begin position="7"/>
        <end position="25"/>
    </location>
</feature>
<proteinExistence type="predicted"/>
<feature type="transmembrane region" description="Helical" evidence="1">
    <location>
        <begin position="595"/>
        <end position="619"/>
    </location>
</feature>
<dbReference type="AlphaFoldDB" id="A0A6J8BVS6"/>
<keyword evidence="1" id="KW-0812">Transmembrane</keyword>
<dbReference type="PROSITE" id="PS50104">
    <property type="entry name" value="TIR"/>
    <property type="match status" value="1"/>
</dbReference>
<dbReference type="EMBL" id="CACVKT020004015">
    <property type="protein sequence ID" value="CAC5387556.1"/>
    <property type="molecule type" value="Genomic_DNA"/>
</dbReference>